<organism evidence="8 9">
    <name type="scientific">Eufriesea mexicana</name>
    <dbReference type="NCBI Taxonomy" id="516756"/>
    <lineage>
        <taxon>Eukaryota</taxon>
        <taxon>Metazoa</taxon>
        <taxon>Ecdysozoa</taxon>
        <taxon>Arthropoda</taxon>
        <taxon>Hexapoda</taxon>
        <taxon>Insecta</taxon>
        <taxon>Pterygota</taxon>
        <taxon>Neoptera</taxon>
        <taxon>Endopterygota</taxon>
        <taxon>Hymenoptera</taxon>
        <taxon>Apocrita</taxon>
        <taxon>Aculeata</taxon>
        <taxon>Apoidea</taxon>
        <taxon>Anthophila</taxon>
        <taxon>Apidae</taxon>
        <taxon>Eufriesea</taxon>
    </lineage>
</organism>
<keyword evidence="8" id="KW-0413">Isomerase</keyword>
<evidence type="ECO:0000256" key="1">
    <source>
        <dbReference type="ARBA" id="ARBA00004123"/>
    </source>
</evidence>
<keyword evidence="3" id="KW-0539">Nucleus</keyword>
<accession>A0A310S7I5</accession>
<evidence type="ECO:0000256" key="2">
    <source>
        <dbReference type="ARBA" id="ARBA00007365"/>
    </source>
</evidence>
<gene>
    <name evidence="8" type="ORF">WN48_08783</name>
</gene>
<dbReference type="GO" id="GO:0071013">
    <property type="term" value="C:catalytic step 2 spliceosome"/>
    <property type="evidence" value="ECO:0007669"/>
    <property type="project" value="TreeGrafter"/>
</dbReference>
<evidence type="ECO:0000313" key="8">
    <source>
        <dbReference type="EMBL" id="OAD53894.1"/>
    </source>
</evidence>
<dbReference type="AlphaFoldDB" id="A0A310S7I5"/>
<dbReference type="Pfam" id="PF00160">
    <property type="entry name" value="Pro_isomerase"/>
    <property type="match status" value="1"/>
</dbReference>
<evidence type="ECO:0000256" key="4">
    <source>
        <dbReference type="ARBA" id="ARBA00040027"/>
    </source>
</evidence>
<protein>
    <recommendedName>
        <fullName evidence="4">Spliceosome-associated protein CWC27 homolog</fullName>
    </recommendedName>
    <alternativeName>
        <fullName evidence="5">Probable inactive peptidyl-prolyl cis-trans isomerase CWC27 homolog</fullName>
    </alternativeName>
</protein>
<comment type="subcellular location">
    <subcellularLocation>
        <location evidence="1">Nucleus</location>
    </subcellularLocation>
</comment>
<evidence type="ECO:0000256" key="6">
    <source>
        <dbReference type="ARBA" id="ARBA00046368"/>
    </source>
</evidence>
<dbReference type="InterPro" id="IPR002130">
    <property type="entry name" value="Cyclophilin-type_PPIase_dom"/>
</dbReference>
<dbReference type="GO" id="GO:0003755">
    <property type="term" value="F:peptidyl-prolyl cis-trans isomerase activity"/>
    <property type="evidence" value="ECO:0007669"/>
    <property type="project" value="InterPro"/>
</dbReference>
<dbReference type="PANTHER" id="PTHR45625:SF6">
    <property type="entry name" value="SPLICEOSOME-ASSOCIATED PROTEIN CWC27 HOMOLOG"/>
    <property type="match status" value="1"/>
</dbReference>
<dbReference type="EMBL" id="KQ765564">
    <property type="protein sequence ID" value="OAD53894.1"/>
    <property type="molecule type" value="Genomic_DNA"/>
</dbReference>
<feature type="domain" description="PPIase cyclophilin-type" evidence="7">
    <location>
        <begin position="213"/>
        <end position="296"/>
    </location>
</feature>
<name>A0A310S7I5_9HYME</name>
<dbReference type="InterPro" id="IPR044666">
    <property type="entry name" value="Cyclophilin_A-like"/>
</dbReference>
<evidence type="ECO:0000313" key="9">
    <source>
        <dbReference type="Proteomes" id="UP000250275"/>
    </source>
</evidence>
<evidence type="ECO:0000256" key="3">
    <source>
        <dbReference type="ARBA" id="ARBA00023242"/>
    </source>
</evidence>
<reference evidence="8 9" key="1">
    <citation type="submission" date="2015-07" db="EMBL/GenBank/DDBJ databases">
        <title>The genome of Eufriesea mexicana.</title>
        <authorList>
            <person name="Pan H."/>
            <person name="Kapheim K."/>
        </authorList>
    </citation>
    <scope>NUCLEOTIDE SEQUENCE [LARGE SCALE GENOMIC DNA]</scope>
    <source>
        <strain evidence="8">0111107269</strain>
        <tissue evidence="8">Whole body</tissue>
    </source>
</reference>
<dbReference type="PANTHER" id="PTHR45625">
    <property type="entry name" value="PEPTIDYL-PROLYL CIS-TRANS ISOMERASE-RELATED"/>
    <property type="match status" value="1"/>
</dbReference>
<dbReference type="Proteomes" id="UP000250275">
    <property type="component" value="Unassembled WGS sequence"/>
</dbReference>
<dbReference type="PROSITE" id="PS50072">
    <property type="entry name" value="CSA_PPIASE_2"/>
    <property type="match status" value="1"/>
</dbReference>
<dbReference type="Gene3D" id="2.40.100.10">
    <property type="entry name" value="Cyclophilin-like"/>
    <property type="match status" value="2"/>
</dbReference>
<keyword evidence="9" id="KW-1185">Reference proteome</keyword>
<comment type="subunit">
    <text evidence="6">Part of the activated spliceosome B/catalytic step 1 spliceosome, one of the forms of the spliceosome which has a well-formed active site but still cannot catalyze the branching reaction and is composed at least of 52 proteins, the U2, U5 and U6 snRNAs and the pre-mRNA. Recruited during early steps of activated spliceosome B maturation, it is probably one of the first proteins released from this complex as he matures to the spliceosome C complex. Component of the minor spliceosome, which splices U12-type introns.</text>
</comment>
<evidence type="ECO:0000256" key="5">
    <source>
        <dbReference type="ARBA" id="ARBA00042090"/>
    </source>
</evidence>
<sequence length="303" mass="34932">MSSKSMKELTVVKLKERDKPKEDAFCTQREMEFLRRKSELMQKEIELLKLADLLGYFDGTSEDFFGWFQKARSLRMCEDEAKVLIGMQLRGKAQEWIKRAHLTRIVIHEDVDTEDHVERRYLVGYTGRGSSRDGLEDSGEGGVLKRPPPHHSECINYPLAQLRTLSLKLAMYLVKCSDDEDYISSSNYVQKKRRHELKKKPGSVRNVVMKTTAGDIELQLRAEGTPKACRNFTELCTGEGGKIHGEPFKDEFHSKLRFCQRDLIAMANAGKDDNGSQFFFTLSCTPDLQNKHTIFGSYWRNYI</sequence>
<comment type="similarity">
    <text evidence="2">Belongs to the cyclophilin-type PPIase family.</text>
</comment>
<evidence type="ECO:0000259" key="7">
    <source>
        <dbReference type="PROSITE" id="PS50072"/>
    </source>
</evidence>
<dbReference type="InterPro" id="IPR029000">
    <property type="entry name" value="Cyclophilin-like_dom_sf"/>
</dbReference>
<dbReference type="SUPFAM" id="SSF50891">
    <property type="entry name" value="Cyclophilin-like"/>
    <property type="match status" value="1"/>
</dbReference>
<proteinExistence type="inferred from homology"/>